<reference evidence="3" key="1">
    <citation type="submission" date="2022-01" db="EMBL/GenBank/DDBJ databases">
        <authorList>
            <person name="King R."/>
        </authorList>
    </citation>
    <scope>NUCLEOTIDE SEQUENCE</scope>
</reference>
<comment type="similarity">
    <text evidence="2">Belongs to the short-chain dehydrogenases/reductases (SDR) family.</text>
</comment>
<dbReference type="EMBL" id="OV651817">
    <property type="protein sequence ID" value="CAH1110899.1"/>
    <property type="molecule type" value="Genomic_DNA"/>
</dbReference>
<evidence type="ECO:0000313" key="3">
    <source>
        <dbReference type="EMBL" id="CAH1110899.1"/>
    </source>
</evidence>
<dbReference type="SUPFAM" id="SSF51735">
    <property type="entry name" value="NAD(P)-binding Rossmann-fold domains"/>
    <property type="match status" value="1"/>
</dbReference>
<evidence type="ECO:0000256" key="2">
    <source>
        <dbReference type="RuleBase" id="RU000363"/>
    </source>
</evidence>
<accession>A0A9P0GCR4</accession>
<name>A0A9P0GCR4_9CUCU</name>
<dbReference type="InterPro" id="IPR036291">
    <property type="entry name" value="NAD(P)-bd_dom_sf"/>
</dbReference>
<dbReference type="Gene3D" id="3.40.50.720">
    <property type="entry name" value="NAD(P)-binding Rossmann-like Domain"/>
    <property type="match status" value="1"/>
</dbReference>
<proteinExistence type="inferred from homology"/>
<dbReference type="AlphaFoldDB" id="A0A9P0GCR4"/>
<dbReference type="InterPro" id="IPR002347">
    <property type="entry name" value="SDR_fam"/>
</dbReference>
<dbReference type="PANTHER" id="PTHR43157">
    <property type="entry name" value="PHOSPHATIDYLINOSITOL-GLYCAN BIOSYNTHESIS CLASS F PROTEIN-RELATED"/>
    <property type="match status" value="1"/>
</dbReference>
<dbReference type="OrthoDB" id="191139at2759"/>
<gene>
    <name evidence="3" type="ORF">PSYICH_LOCUS11130</name>
</gene>
<evidence type="ECO:0000256" key="1">
    <source>
        <dbReference type="ARBA" id="ARBA00023002"/>
    </source>
</evidence>
<keyword evidence="1" id="KW-0560">Oxidoreductase</keyword>
<dbReference type="PANTHER" id="PTHR43157:SF31">
    <property type="entry name" value="PHOSPHATIDYLINOSITOL-GLYCAN BIOSYNTHESIS CLASS F PROTEIN"/>
    <property type="match status" value="1"/>
</dbReference>
<organism evidence="3 4">
    <name type="scientific">Psylliodes chrysocephalus</name>
    <dbReference type="NCBI Taxonomy" id="3402493"/>
    <lineage>
        <taxon>Eukaryota</taxon>
        <taxon>Metazoa</taxon>
        <taxon>Ecdysozoa</taxon>
        <taxon>Arthropoda</taxon>
        <taxon>Hexapoda</taxon>
        <taxon>Insecta</taxon>
        <taxon>Pterygota</taxon>
        <taxon>Neoptera</taxon>
        <taxon>Endopterygota</taxon>
        <taxon>Coleoptera</taxon>
        <taxon>Polyphaga</taxon>
        <taxon>Cucujiformia</taxon>
        <taxon>Chrysomeloidea</taxon>
        <taxon>Chrysomelidae</taxon>
        <taxon>Galerucinae</taxon>
        <taxon>Alticini</taxon>
        <taxon>Psylliodes</taxon>
    </lineage>
</organism>
<dbReference type="GO" id="GO:0016491">
    <property type="term" value="F:oxidoreductase activity"/>
    <property type="evidence" value="ECO:0007669"/>
    <property type="project" value="UniProtKB-KW"/>
</dbReference>
<evidence type="ECO:0000313" key="4">
    <source>
        <dbReference type="Proteomes" id="UP001153636"/>
    </source>
</evidence>
<sequence length="297" mass="32915">MAFSNSNKVSLSGKTVIVTGANTGIGYETALECAKRGGRVILACRDETKGLKAIEIIQKLTANKNVILKRLDLASLNSVREFAQDILKNERRLDILINNAGAIMLGNQKTIDGFQLEMQVNYLAPVLITMLLLDLLKKSAPSRIVNVSSKAAKYAKKFTPEQINSYKSHVNAYSNSKLGNILFTQVLAEKLKDFNVSVFSLHPGAIYTDIAIQHLNPCIQSCGKCFSNIFLKTPVEGSQTTLYVALEQGIEHLTGRHFEECKVVKSYSTAKDPKQAKQIWDSTLKLLSYDENETIRI</sequence>
<protein>
    <submittedName>
        <fullName evidence="3">Uncharacterized protein</fullName>
    </submittedName>
</protein>
<dbReference type="PRINTS" id="PR00080">
    <property type="entry name" value="SDRFAMILY"/>
</dbReference>
<dbReference type="Proteomes" id="UP001153636">
    <property type="component" value="Chromosome 5"/>
</dbReference>
<dbReference type="CDD" id="cd05327">
    <property type="entry name" value="retinol-DH_like_SDR_c_like"/>
    <property type="match status" value="1"/>
</dbReference>
<keyword evidence="4" id="KW-1185">Reference proteome</keyword>
<dbReference type="PRINTS" id="PR00081">
    <property type="entry name" value="GDHRDH"/>
</dbReference>
<dbReference type="Pfam" id="PF00106">
    <property type="entry name" value="adh_short"/>
    <property type="match status" value="1"/>
</dbReference>